<dbReference type="Proteomes" id="UP000235965">
    <property type="component" value="Unassembled WGS sequence"/>
</dbReference>
<gene>
    <name evidence="1" type="ORF">B7P43_G00789</name>
</gene>
<name>A0A2J7QSI4_9NEOP</name>
<dbReference type="InParanoid" id="A0A2J7QSI4"/>
<keyword evidence="2" id="KW-1185">Reference proteome</keyword>
<evidence type="ECO:0000313" key="2">
    <source>
        <dbReference type="Proteomes" id="UP000235965"/>
    </source>
</evidence>
<protein>
    <submittedName>
        <fullName evidence="1">Uncharacterized protein</fullName>
    </submittedName>
</protein>
<proteinExistence type="predicted"/>
<accession>A0A2J7QSI4</accession>
<evidence type="ECO:0000313" key="1">
    <source>
        <dbReference type="EMBL" id="PNF31540.1"/>
    </source>
</evidence>
<sequence length="54" mass="5846">MQVLHNPVAADIKQYYPSNNNCETNKITPMPHSLIPVNNSVNKDSGQAAPGRAV</sequence>
<dbReference type="EMBL" id="NEVH01011876">
    <property type="protein sequence ID" value="PNF31540.1"/>
    <property type="molecule type" value="Genomic_DNA"/>
</dbReference>
<comment type="caution">
    <text evidence="1">The sequence shown here is derived from an EMBL/GenBank/DDBJ whole genome shotgun (WGS) entry which is preliminary data.</text>
</comment>
<dbReference type="AlphaFoldDB" id="A0A2J7QSI4"/>
<reference evidence="1 2" key="1">
    <citation type="submission" date="2017-12" db="EMBL/GenBank/DDBJ databases">
        <title>Hemimetabolous genomes reveal molecular basis of termite eusociality.</title>
        <authorList>
            <person name="Harrison M.C."/>
            <person name="Jongepier E."/>
            <person name="Robertson H.M."/>
            <person name="Arning N."/>
            <person name="Bitard-Feildel T."/>
            <person name="Chao H."/>
            <person name="Childers C.P."/>
            <person name="Dinh H."/>
            <person name="Doddapaneni H."/>
            <person name="Dugan S."/>
            <person name="Gowin J."/>
            <person name="Greiner C."/>
            <person name="Han Y."/>
            <person name="Hu H."/>
            <person name="Hughes D.S.T."/>
            <person name="Huylmans A.-K."/>
            <person name="Kemena C."/>
            <person name="Kremer L.P.M."/>
            <person name="Lee S.L."/>
            <person name="Lopez-Ezquerra A."/>
            <person name="Mallet L."/>
            <person name="Monroy-Kuhn J.M."/>
            <person name="Moser A."/>
            <person name="Murali S.C."/>
            <person name="Muzny D.M."/>
            <person name="Otani S."/>
            <person name="Piulachs M.-D."/>
            <person name="Poelchau M."/>
            <person name="Qu J."/>
            <person name="Schaub F."/>
            <person name="Wada-Katsumata A."/>
            <person name="Worley K.C."/>
            <person name="Xie Q."/>
            <person name="Ylla G."/>
            <person name="Poulsen M."/>
            <person name="Gibbs R.A."/>
            <person name="Schal C."/>
            <person name="Richards S."/>
            <person name="Belles X."/>
            <person name="Korb J."/>
            <person name="Bornberg-Bauer E."/>
        </authorList>
    </citation>
    <scope>NUCLEOTIDE SEQUENCE [LARGE SCALE GENOMIC DNA]</scope>
    <source>
        <tissue evidence="1">Whole body</tissue>
    </source>
</reference>
<organism evidence="1 2">
    <name type="scientific">Cryptotermes secundus</name>
    <dbReference type="NCBI Taxonomy" id="105785"/>
    <lineage>
        <taxon>Eukaryota</taxon>
        <taxon>Metazoa</taxon>
        <taxon>Ecdysozoa</taxon>
        <taxon>Arthropoda</taxon>
        <taxon>Hexapoda</taxon>
        <taxon>Insecta</taxon>
        <taxon>Pterygota</taxon>
        <taxon>Neoptera</taxon>
        <taxon>Polyneoptera</taxon>
        <taxon>Dictyoptera</taxon>
        <taxon>Blattodea</taxon>
        <taxon>Blattoidea</taxon>
        <taxon>Termitoidae</taxon>
        <taxon>Kalotermitidae</taxon>
        <taxon>Cryptotermitinae</taxon>
        <taxon>Cryptotermes</taxon>
    </lineage>
</organism>